<dbReference type="AlphaFoldDB" id="A0A0E9RM53"/>
<proteinExistence type="predicted"/>
<sequence>MCAKSKINVSGVYITFSQKLANFIKGKSVSPL</sequence>
<name>A0A0E9RM53_ANGAN</name>
<reference evidence="1" key="1">
    <citation type="submission" date="2014-11" db="EMBL/GenBank/DDBJ databases">
        <authorList>
            <person name="Amaro Gonzalez C."/>
        </authorList>
    </citation>
    <scope>NUCLEOTIDE SEQUENCE</scope>
</reference>
<evidence type="ECO:0000313" key="1">
    <source>
        <dbReference type="EMBL" id="JAH29535.1"/>
    </source>
</evidence>
<reference evidence="1" key="2">
    <citation type="journal article" date="2015" name="Fish Shellfish Immunol.">
        <title>Early steps in the European eel (Anguilla anguilla)-Vibrio vulnificus interaction in the gills: Role of the RtxA13 toxin.</title>
        <authorList>
            <person name="Callol A."/>
            <person name="Pajuelo D."/>
            <person name="Ebbesson L."/>
            <person name="Teles M."/>
            <person name="MacKenzie S."/>
            <person name="Amaro C."/>
        </authorList>
    </citation>
    <scope>NUCLEOTIDE SEQUENCE</scope>
</reference>
<dbReference type="EMBL" id="GBXM01079042">
    <property type="protein sequence ID" value="JAH29535.1"/>
    <property type="molecule type" value="Transcribed_RNA"/>
</dbReference>
<accession>A0A0E9RM53</accession>
<organism evidence="1">
    <name type="scientific">Anguilla anguilla</name>
    <name type="common">European freshwater eel</name>
    <name type="synonym">Muraena anguilla</name>
    <dbReference type="NCBI Taxonomy" id="7936"/>
    <lineage>
        <taxon>Eukaryota</taxon>
        <taxon>Metazoa</taxon>
        <taxon>Chordata</taxon>
        <taxon>Craniata</taxon>
        <taxon>Vertebrata</taxon>
        <taxon>Euteleostomi</taxon>
        <taxon>Actinopterygii</taxon>
        <taxon>Neopterygii</taxon>
        <taxon>Teleostei</taxon>
        <taxon>Anguilliformes</taxon>
        <taxon>Anguillidae</taxon>
        <taxon>Anguilla</taxon>
    </lineage>
</organism>
<protein>
    <submittedName>
        <fullName evidence="1">Uncharacterized protein</fullName>
    </submittedName>
</protein>